<evidence type="ECO:0000313" key="1">
    <source>
        <dbReference type="EnsemblPlants" id="Bo8g080770.1"/>
    </source>
</evidence>
<organism evidence="1 2">
    <name type="scientific">Brassica oleracea var. oleracea</name>
    <dbReference type="NCBI Taxonomy" id="109376"/>
    <lineage>
        <taxon>Eukaryota</taxon>
        <taxon>Viridiplantae</taxon>
        <taxon>Streptophyta</taxon>
        <taxon>Embryophyta</taxon>
        <taxon>Tracheophyta</taxon>
        <taxon>Spermatophyta</taxon>
        <taxon>Magnoliopsida</taxon>
        <taxon>eudicotyledons</taxon>
        <taxon>Gunneridae</taxon>
        <taxon>Pentapetalae</taxon>
        <taxon>rosids</taxon>
        <taxon>malvids</taxon>
        <taxon>Brassicales</taxon>
        <taxon>Brassicaceae</taxon>
        <taxon>Brassiceae</taxon>
        <taxon>Brassica</taxon>
    </lineage>
</organism>
<sequence>MAPRSLNGFRDHYVDTAAEESELRKKEGREVLGEWKQLAQRTHAELLIVKVKPFLYETFLLLRSLKLPRTSIVVVMYCKKDSTYGTKVLSKTDLKRSCLRDPLF</sequence>
<dbReference type="Gramene" id="Bo8g080770.1">
    <property type="protein sequence ID" value="Bo8g080770.1"/>
    <property type="gene ID" value="Bo8g080770"/>
</dbReference>
<accession>A0A0D3DS69</accession>
<evidence type="ECO:0000313" key="2">
    <source>
        <dbReference type="Proteomes" id="UP000032141"/>
    </source>
</evidence>
<keyword evidence="2" id="KW-1185">Reference proteome</keyword>
<dbReference type="AlphaFoldDB" id="A0A0D3DS69"/>
<dbReference type="EnsemblPlants" id="Bo8g080770.1">
    <property type="protein sequence ID" value="Bo8g080770.1"/>
    <property type="gene ID" value="Bo8g080770"/>
</dbReference>
<reference evidence="1 2" key="1">
    <citation type="journal article" date="2014" name="Genome Biol.">
        <title>Transcriptome and methylome profiling reveals relics of genome dominance in the mesopolyploid Brassica oleracea.</title>
        <authorList>
            <person name="Parkin I.A."/>
            <person name="Koh C."/>
            <person name="Tang H."/>
            <person name="Robinson S.J."/>
            <person name="Kagale S."/>
            <person name="Clarke W.E."/>
            <person name="Town C.D."/>
            <person name="Nixon J."/>
            <person name="Krishnakumar V."/>
            <person name="Bidwell S.L."/>
            <person name="Denoeud F."/>
            <person name="Belcram H."/>
            <person name="Links M.G."/>
            <person name="Just J."/>
            <person name="Clarke C."/>
            <person name="Bender T."/>
            <person name="Huebert T."/>
            <person name="Mason A.S."/>
            <person name="Pires J.C."/>
            <person name="Barker G."/>
            <person name="Moore J."/>
            <person name="Walley P.G."/>
            <person name="Manoli S."/>
            <person name="Batley J."/>
            <person name="Edwards D."/>
            <person name="Nelson M.N."/>
            <person name="Wang X."/>
            <person name="Paterson A.H."/>
            <person name="King G."/>
            <person name="Bancroft I."/>
            <person name="Chalhoub B."/>
            <person name="Sharpe A.G."/>
        </authorList>
    </citation>
    <scope>NUCLEOTIDE SEQUENCE</scope>
    <source>
        <strain evidence="1 2">cv. TO1000</strain>
    </source>
</reference>
<protein>
    <submittedName>
        <fullName evidence="1">Uncharacterized protein</fullName>
    </submittedName>
</protein>
<proteinExistence type="predicted"/>
<dbReference type="HOGENOM" id="CLU_2253888_0_0_1"/>
<dbReference type="Proteomes" id="UP000032141">
    <property type="component" value="Chromosome C8"/>
</dbReference>
<name>A0A0D3DS69_BRAOL</name>
<reference evidence="1" key="2">
    <citation type="submission" date="2015-03" db="UniProtKB">
        <authorList>
            <consortium name="EnsemblPlants"/>
        </authorList>
    </citation>
    <scope>IDENTIFICATION</scope>
</reference>